<comment type="caution">
    <text evidence="4">The sequence shown here is derived from an EMBL/GenBank/DDBJ whole genome shotgun (WGS) entry which is preliminary data.</text>
</comment>
<feature type="compositionally biased region" description="Polar residues" evidence="2">
    <location>
        <begin position="89"/>
        <end position="102"/>
    </location>
</feature>
<dbReference type="InterPro" id="IPR036709">
    <property type="entry name" value="Autotransporte_beta_dom_sf"/>
</dbReference>
<dbReference type="Proteomes" id="UP000241346">
    <property type="component" value="Unassembled WGS sequence"/>
</dbReference>
<dbReference type="Gene3D" id="2.40.160.40">
    <property type="entry name" value="monomeric porin ompg"/>
    <property type="match status" value="1"/>
</dbReference>
<organism evidence="4 5">
    <name type="scientific">Photobacterium rosenbergii</name>
    <dbReference type="NCBI Taxonomy" id="294936"/>
    <lineage>
        <taxon>Bacteria</taxon>
        <taxon>Pseudomonadati</taxon>
        <taxon>Pseudomonadota</taxon>
        <taxon>Gammaproteobacteria</taxon>
        <taxon>Vibrionales</taxon>
        <taxon>Vibrionaceae</taxon>
        <taxon>Photobacterium</taxon>
    </lineage>
</organism>
<dbReference type="OrthoDB" id="5817226at2"/>
<protein>
    <submittedName>
        <fullName evidence="4">Uncharacterized protein</fullName>
    </submittedName>
</protein>
<evidence type="ECO:0000256" key="2">
    <source>
        <dbReference type="SAM" id="MobiDB-lite"/>
    </source>
</evidence>
<reference evidence="4 5" key="1">
    <citation type="submission" date="2018-03" db="EMBL/GenBank/DDBJ databases">
        <title>Whole genome sequencing of Histamine producing bacteria.</title>
        <authorList>
            <person name="Butler K."/>
        </authorList>
    </citation>
    <scope>NUCLEOTIDE SEQUENCE [LARGE SCALE GENOMIC DNA]</scope>
    <source>
        <strain evidence="4 5">DSM 19138</strain>
    </source>
</reference>
<dbReference type="InterPro" id="IPR053713">
    <property type="entry name" value="Bact_OM_Channel_sf"/>
</dbReference>
<evidence type="ECO:0000256" key="1">
    <source>
        <dbReference type="ARBA" id="ARBA00022729"/>
    </source>
</evidence>
<feature type="signal peptide" evidence="3">
    <location>
        <begin position="1"/>
        <end position="20"/>
    </location>
</feature>
<dbReference type="AlphaFoldDB" id="A0A2T3N7W7"/>
<name>A0A2T3N7W7_9GAMM</name>
<feature type="chain" id="PRO_5015731249" evidence="3">
    <location>
        <begin position="21"/>
        <end position="263"/>
    </location>
</feature>
<sequence>MKKLVLAAVVSSLFSATAMATTSYNIEHGNDDESKFSIYHDIGLGFSGGVEFVTEGNLKRHKESNMRIDYNFDITDAWYIQPQFELTVPSGSRSRSNGQFTTPDGDKVNASQRISNTAKFGLKTGYQFDNGLYTAARYRYEMAERKLNFKNTAHNLDIKEDNNIHRMDLTVGYVVADMMDLSANYIYKRGDSKFDANYTSDIKDKANGKLEGNQSEVELKAKFIGFDSIHPYAMYTYKGDAEIKGLGKKAVDNVFSVGVNFNF</sequence>
<proteinExistence type="predicted"/>
<dbReference type="Pfam" id="PF06178">
    <property type="entry name" value="KdgM"/>
    <property type="match status" value="1"/>
</dbReference>
<accession>A0A2T3N7W7</accession>
<dbReference type="NCBIfam" id="TIGR01414">
    <property type="entry name" value="autotrans_barl"/>
    <property type="match status" value="1"/>
</dbReference>
<gene>
    <name evidence="4" type="ORF">C9J01_21490</name>
</gene>
<dbReference type="InterPro" id="IPR009331">
    <property type="entry name" value="Oligogalacturonate-sp_porin"/>
</dbReference>
<keyword evidence="1 3" id="KW-0732">Signal</keyword>
<evidence type="ECO:0000256" key="3">
    <source>
        <dbReference type="SAM" id="SignalP"/>
    </source>
</evidence>
<dbReference type="EMBL" id="PYMB01000016">
    <property type="protein sequence ID" value="PSW09202.1"/>
    <property type="molecule type" value="Genomic_DNA"/>
</dbReference>
<evidence type="ECO:0000313" key="4">
    <source>
        <dbReference type="EMBL" id="PSW09202.1"/>
    </source>
</evidence>
<dbReference type="RefSeq" id="WP_107300194.1">
    <property type="nucleotide sequence ID" value="NZ_PYMB01000016.1"/>
</dbReference>
<dbReference type="GO" id="GO:0019867">
    <property type="term" value="C:outer membrane"/>
    <property type="evidence" value="ECO:0007669"/>
    <property type="project" value="InterPro"/>
</dbReference>
<evidence type="ECO:0000313" key="5">
    <source>
        <dbReference type="Proteomes" id="UP000241346"/>
    </source>
</evidence>
<feature type="region of interest" description="Disordered" evidence="2">
    <location>
        <begin position="89"/>
        <end position="109"/>
    </location>
</feature>
<dbReference type="SUPFAM" id="SSF103515">
    <property type="entry name" value="Autotransporter"/>
    <property type="match status" value="1"/>
</dbReference>
<dbReference type="InterPro" id="IPR006315">
    <property type="entry name" value="OM_autotransptr_brl_dom"/>
</dbReference>